<dbReference type="AlphaFoldDB" id="A0AAV4U764"/>
<accession>A0AAV4U764</accession>
<evidence type="ECO:0000313" key="2">
    <source>
        <dbReference type="EMBL" id="GIY53652.1"/>
    </source>
</evidence>
<sequence length="94" mass="10952">MSDYGNHVPTHSYQNSKGIKKRRGKRDSWRENSQSLWLNERCYSCRTHHKARGTVGDRFWLLGGHKLQAYLRICVCGNKLSIGVSKRKITFTLQ</sequence>
<dbReference type="Proteomes" id="UP001054945">
    <property type="component" value="Unassembled WGS sequence"/>
</dbReference>
<comment type="caution">
    <text evidence="2">The sequence shown here is derived from an EMBL/GenBank/DDBJ whole genome shotgun (WGS) entry which is preliminary data.</text>
</comment>
<dbReference type="EMBL" id="BPLR01012388">
    <property type="protein sequence ID" value="GIY53652.1"/>
    <property type="molecule type" value="Genomic_DNA"/>
</dbReference>
<evidence type="ECO:0000313" key="3">
    <source>
        <dbReference type="Proteomes" id="UP001054945"/>
    </source>
</evidence>
<reference evidence="2 3" key="1">
    <citation type="submission" date="2021-06" db="EMBL/GenBank/DDBJ databases">
        <title>Caerostris extrusa draft genome.</title>
        <authorList>
            <person name="Kono N."/>
            <person name="Arakawa K."/>
        </authorList>
    </citation>
    <scope>NUCLEOTIDE SEQUENCE [LARGE SCALE GENOMIC DNA]</scope>
</reference>
<name>A0AAV4U764_CAEEX</name>
<gene>
    <name evidence="2" type="ORF">CEXT_670741</name>
</gene>
<protein>
    <submittedName>
        <fullName evidence="2">Uncharacterized protein</fullName>
    </submittedName>
</protein>
<proteinExistence type="predicted"/>
<organism evidence="2 3">
    <name type="scientific">Caerostris extrusa</name>
    <name type="common">Bark spider</name>
    <name type="synonym">Caerostris bankana</name>
    <dbReference type="NCBI Taxonomy" id="172846"/>
    <lineage>
        <taxon>Eukaryota</taxon>
        <taxon>Metazoa</taxon>
        <taxon>Ecdysozoa</taxon>
        <taxon>Arthropoda</taxon>
        <taxon>Chelicerata</taxon>
        <taxon>Arachnida</taxon>
        <taxon>Araneae</taxon>
        <taxon>Araneomorphae</taxon>
        <taxon>Entelegynae</taxon>
        <taxon>Araneoidea</taxon>
        <taxon>Araneidae</taxon>
        <taxon>Caerostris</taxon>
    </lineage>
</organism>
<evidence type="ECO:0000256" key="1">
    <source>
        <dbReference type="SAM" id="MobiDB-lite"/>
    </source>
</evidence>
<feature type="region of interest" description="Disordered" evidence="1">
    <location>
        <begin position="1"/>
        <end position="28"/>
    </location>
</feature>
<keyword evidence="3" id="KW-1185">Reference proteome</keyword>